<dbReference type="EMBL" id="JADGJQ010000036">
    <property type="protein sequence ID" value="KAJ3176968.1"/>
    <property type="molecule type" value="Genomic_DNA"/>
</dbReference>
<evidence type="ECO:0000256" key="3">
    <source>
        <dbReference type="SAM" id="SignalP"/>
    </source>
</evidence>
<dbReference type="AlphaFoldDB" id="A0AAD5TI87"/>
<feature type="chain" id="PRO_5042211359" evidence="3">
    <location>
        <begin position="29"/>
        <end position="709"/>
    </location>
</feature>
<proteinExistence type="predicted"/>
<feature type="region of interest" description="Disordered" evidence="1">
    <location>
        <begin position="92"/>
        <end position="303"/>
    </location>
</feature>
<protein>
    <submittedName>
        <fullName evidence="4">Uncharacterized protein</fullName>
    </submittedName>
</protein>
<evidence type="ECO:0000256" key="2">
    <source>
        <dbReference type="SAM" id="Phobius"/>
    </source>
</evidence>
<feature type="compositionally biased region" description="Pro residues" evidence="1">
    <location>
        <begin position="105"/>
        <end position="127"/>
    </location>
</feature>
<feature type="transmembrane region" description="Helical" evidence="2">
    <location>
        <begin position="384"/>
        <end position="404"/>
    </location>
</feature>
<accession>A0AAD5TI87</accession>
<feature type="compositionally biased region" description="Polar residues" evidence="1">
    <location>
        <begin position="676"/>
        <end position="691"/>
    </location>
</feature>
<feature type="region of interest" description="Disordered" evidence="1">
    <location>
        <begin position="580"/>
        <end position="709"/>
    </location>
</feature>
<feature type="compositionally biased region" description="Low complexity" evidence="1">
    <location>
        <begin position="128"/>
        <end position="141"/>
    </location>
</feature>
<feature type="compositionally biased region" description="Polar residues" evidence="1">
    <location>
        <begin position="267"/>
        <end position="291"/>
    </location>
</feature>
<comment type="caution">
    <text evidence="4">The sequence shown here is derived from an EMBL/GenBank/DDBJ whole genome shotgun (WGS) entry which is preliminary data.</text>
</comment>
<evidence type="ECO:0000313" key="4">
    <source>
        <dbReference type="EMBL" id="KAJ3176968.1"/>
    </source>
</evidence>
<keyword evidence="3" id="KW-0732">Signal</keyword>
<evidence type="ECO:0000313" key="5">
    <source>
        <dbReference type="Proteomes" id="UP001212152"/>
    </source>
</evidence>
<organism evidence="4 5">
    <name type="scientific">Geranomyces variabilis</name>
    <dbReference type="NCBI Taxonomy" id="109894"/>
    <lineage>
        <taxon>Eukaryota</taxon>
        <taxon>Fungi</taxon>
        <taxon>Fungi incertae sedis</taxon>
        <taxon>Chytridiomycota</taxon>
        <taxon>Chytridiomycota incertae sedis</taxon>
        <taxon>Chytridiomycetes</taxon>
        <taxon>Spizellomycetales</taxon>
        <taxon>Powellomycetaceae</taxon>
        <taxon>Geranomyces</taxon>
    </lineage>
</organism>
<gene>
    <name evidence="4" type="ORF">HDU87_004683</name>
</gene>
<feature type="region of interest" description="Disordered" evidence="1">
    <location>
        <begin position="338"/>
        <end position="370"/>
    </location>
</feature>
<name>A0AAD5TI87_9FUNG</name>
<feature type="compositionally biased region" description="Polar residues" evidence="1">
    <location>
        <begin position="338"/>
        <end position="349"/>
    </location>
</feature>
<keyword evidence="5" id="KW-1185">Reference proteome</keyword>
<dbReference type="Proteomes" id="UP001212152">
    <property type="component" value="Unassembled WGS sequence"/>
</dbReference>
<feature type="compositionally biased region" description="Low complexity" evidence="1">
    <location>
        <begin position="351"/>
        <end position="360"/>
    </location>
</feature>
<reference evidence="4" key="1">
    <citation type="submission" date="2020-05" db="EMBL/GenBank/DDBJ databases">
        <title>Phylogenomic resolution of chytrid fungi.</title>
        <authorList>
            <person name="Stajich J.E."/>
            <person name="Amses K."/>
            <person name="Simmons R."/>
            <person name="Seto K."/>
            <person name="Myers J."/>
            <person name="Bonds A."/>
            <person name="Quandt C.A."/>
            <person name="Barry K."/>
            <person name="Liu P."/>
            <person name="Grigoriev I."/>
            <person name="Longcore J.E."/>
            <person name="James T.Y."/>
        </authorList>
    </citation>
    <scope>NUCLEOTIDE SEQUENCE</scope>
    <source>
        <strain evidence="4">JEL0379</strain>
    </source>
</reference>
<keyword evidence="2" id="KW-0812">Transmembrane</keyword>
<sequence>MLCLSSSQTWAYIILGFVLALTINSAAGAAVRDCHYAAVRKRHAVRQPAALITSLSPRVDTASSGQPAALITSLSPRVDTASSGQPAVQITTLSPRADSASSGQPVPPTSPPPSPPPPSSPPLPPPNTTRAPPGSDPSSFSAGGGDSGSKSESDTDPHSTWPSRDHRHHRGDSWDWTDGSDWPVDLPSGSNWDDWPDDSLWPAGSDNPPPQPHQVAPSSAGRPVKTSPTVPPPTPAAGPHSSFPFKAPGGTPAPAVESPPFLKPAISSHSTLSQLAVSSFIKPQSPHTTAPTPGPTSRPDDVSSQLYSAAAYLSSTGNDADTPPDAPKVMANSLQGSSVLKPQQNSSPGRGSVISSNSGGSDDDGLSVDSPAAAADNQAKATKAITGVLVTACISVVAVGGVLYRRKVNRVKAMALPFDKKKALIIDSKPILGDRPDSPHSPLDDIFVAPGLFPTPPRTAGGDADDMGPPPLAPIKDSLQQPIQSPAVAATQKSTGSGNHSYFAGLRLNTYFPAAVFMLPGIWPNSKRRKPSIPSILYSNPVPLASLTLPPAPRDEGDKDIDGAADFVMPINKTASVAFSDGGGGKAASPAPPPEYDSGTLRSESSSTSVRSDVDSDTSSLSRHLEPREDVDAGQAHPLLPPLSVPVSPTISSQHQRHRSWCAPPLTPDTIDRRVSAQSVGSQSTASSEVSDVSAPDTLNADSLSRYLK</sequence>
<keyword evidence="2" id="KW-0472">Membrane</keyword>
<keyword evidence="2" id="KW-1133">Transmembrane helix</keyword>
<feature type="signal peptide" evidence="3">
    <location>
        <begin position="1"/>
        <end position="28"/>
    </location>
</feature>
<feature type="compositionally biased region" description="Low complexity" evidence="1">
    <location>
        <begin position="598"/>
        <end position="622"/>
    </location>
</feature>
<evidence type="ECO:0000256" key="1">
    <source>
        <dbReference type="SAM" id="MobiDB-lite"/>
    </source>
</evidence>